<protein>
    <recommendedName>
        <fullName evidence="3">Flavodoxin-like domain-containing protein</fullName>
    </recommendedName>
</protein>
<organism evidence="1 2">
    <name type="scientific">Kibdelosporangium lantanae</name>
    <dbReference type="NCBI Taxonomy" id="1497396"/>
    <lineage>
        <taxon>Bacteria</taxon>
        <taxon>Bacillati</taxon>
        <taxon>Actinomycetota</taxon>
        <taxon>Actinomycetes</taxon>
        <taxon>Pseudonocardiales</taxon>
        <taxon>Pseudonocardiaceae</taxon>
        <taxon>Kibdelosporangium</taxon>
    </lineage>
</organism>
<reference evidence="2" key="1">
    <citation type="journal article" date="2019" name="Int. J. Syst. Evol. Microbiol.">
        <title>The Global Catalogue of Microorganisms (GCM) 10K type strain sequencing project: providing services to taxonomists for standard genome sequencing and annotation.</title>
        <authorList>
            <consortium name="The Broad Institute Genomics Platform"/>
            <consortium name="The Broad Institute Genome Sequencing Center for Infectious Disease"/>
            <person name="Wu L."/>
            <person name="Ma J."/>
        </authorList>
    </citation>
    <scope>NUCLEOTIDE SEQUENCE [LARGE SCALE GENOMIC DNA]</scope>
    <source>
        <strain evidence="2">JCM 31486</strain>
    </source>
</reference>
<name>A0ABW3MEJ1_9PSEU</name>
<keyword evidence="2" id="KW-1185">Reference proteome</keyword>
<sequence>MSDIHEILMVVHTGRHANRRTAELVAEQFLKAGVQVRALDVEADDFSEGLPIVSADDNATTLSPNA</sequence>
<proteinExistence type="predicted"/>
<evidence type="ECO:0000313" key="2">
    <source>
        <dbReference type="Proteomes" id="UP001597045"/>
    </source>
</evidence>
<evidence type="ECO:0008006" key="3">
    <source>
        <dbReference type="Google" id="ProtNLM"/>
    </source>
</evidence>
<feature type="non-terminal residue" evidence="1">
    <location>
        <position position="66"/>
    </location>
</feature>
<comment type="caution">
    <text evidence="1">The sequence shown here is derived from an EMBL/GenBank/DDBJ whole genome shotgun (WGS) entry which is preliminary data.</text>
</comment>
<gene>
    <name evidence="1" type="ORF">ACFQ1S_19875</name>
</gene>
<dbReference type="InterPro" id="IPR029039">
    <property type="entry name" value="Flavoprotein-like_sf"/>
</dbReference>
<evidence type="ECO:0000313" key="1">
    <source>
        <dbReference type="EMBL" id="MFD1047634.1"/>
    </source>
</evidence>
<accession>A0ABW3MEJ1</accession>
<dbReference type="SUPFAM" id="SSF52218">
    <property type="entry name" value="Flavoproteins"/>
    <property type="match status" value="1"/>
</dbReference>
<dbReference type="EMBL" id="JBHTIS010001174">
    <property type="protein sequence ID" value="MFD1047634.1"/>
    <property type="molecule type" value="Genomic_DNA"/>
</dbReference>
<dbReference type="Proteomes" id="UP001597045">
    <property type="component" value="Unassembled WGS sequence"/>
</dbReference>